<dbReference type="SUPFAM" id="SSF56112">
    <property type="entry name" value="Protein kinase-like (PK-like)"/>
    <property type="match status" value="1"/>
</dbReference>
<evidence type="ECO:0000313" key="9">
    <source>
        <dbReference type="Proteomes" id="UP001244341"/>
    </source>
</evidence>
<feature type="binding site" evidence="5">
    <location>
        <position position="58"/>
    </location>
    <ligand>
        <name>ATP</name>
        <dbReference type="ChEBI" id="CHEBI:30616"/>
    </ligand>
</feature>
<keyword evidence="3" id="KW-0418">Kinase</keyword>
<accession>A0ABY8TTZ3</accession>
<evidence type="ECO:0000256" key="3">
    <source>
        <dbReference type="ARBA" id="ARBA00022777"/>
    </source>
</evidence>
<evidence type="ECO:0000256" key="6">
    <source>
        <dbReference type="SAM" id="MobiDB-lite"/>
    </source>
</evidence>
<dbReference type="Pfam" id="PF00069">
    <property type="entry name" value="Pkinase"/>
    <property type="match status" value="1"/>
</dbReference>
<keyword evidence="9" id="KW-1185">Reference proteome</keyword>
<dbReference type="PROSITE" id="PS00108">
    <property type="entry name" value="PROTEIN_KINASE_ST"/>
    <property type="match status" value="1"/>
</dbReference>
<dbReference type="Proteomes" id="UP001244341">
    <property type="component" value="Chromosome 3b"/>
</dbReference>
<name>A0ABY8TTZ3_TETOB</name>
<dbReference type="EMBL" id="CP126210">
    <property type="protein sequence ID" value="WIA12477.1"/>
    <property type="molecule type" value="Genomic_DNA"/>
</dbReference>
<proteinExistence type="predicted"/>
<dbReference type="PROSITE" id="PS50011">
    <property type="entry name" value="PROTEIN_KINASE_DOM"/>
    <property type="match status" value="1"/>
</dbReference>
<dbReference type="PANTHER" id="PTHR24055">
    <property type="entry name" value="MITOGEN-ACTIVATED PROTEIN KINASE"/>
    <property type="match status" value="1"/>
</dbReference>
<gene>
    <name evidence="8" type="ORF">OEZ85_012512</name>
</gene>
<evidence type="ECO:0000256" key="1">
    <source>
        <dbReference type="ARBA" id="ARBA00022679"/>
    </source>
</evidence>
<dbReference type="InterPro" id="IPR008271">
    <property type="entry name" value="Ser/Thr_kinase_AS"/>
</dbReference>
<dbReference type="SMART" id="SM00220">
    <property type="entry name" value="S_TKc"/>
    <property type="match status" value="1"/>
</dbReference>
<evidence type="ECO:0000259" key="7">
    <source>
        <dbReference type="PROSITE" id="PS50011"/>
    </source>
</evidence>
<dbReference type="InterPro" id="IPR000719">
    <property type="entry name" value="Prot_kinase_dom"/>
</dbReference>
<feature type="domain" description="Protein kinase" evidence="7">
    <location>
        <begin position="29"/>
        <end position="382"/>
    </location>
</feature>
<evidence type="ECO:0000256" key="4">
    <source>
        <dbReference type="ARBA" id="ARBA00022840"/>
    </source>
</evidence>
<dbReference type="PROSITE" id="PS00107">
    <property type="entry name" value="PROTEIN_KINASE_ATP"/>
    <property type="match status" value="1"/>
</dbReference>
<keyword evidence="2 5" id="KW-0547">Nucleotide-binding</keyword>
<protein>
    <recommendedName>
        <fullName evidence="7">Protein kinase domain-containing protein</fullName>
    </recommendedName>
</protein>
<feature type="region of interest" description="Disordered" evidence="6">
    <location>
        <begin position="526"/>
        <end position="550"/>
    </location>
</feature>
<dbReference type="InterPro" id="IPR017441">
    <property type="entry name" value="Protein_kinase_ATP_BS"/>
</dbReference>
<organism evidence="8 9">
    <name type="scientific">Tetradesmus obliquus</name>
    <name type="common">Green alga</name>
    <name type="synonym">Acutodesmus obliquus</name>
    <dbReference type="NCBI Taxonomy" id="3088"/>
    <lineage>
        <taxon>Eukaryota</taxon>
        <taxon>Viridiplantae</taxon>
        <taxon>Chlorophyta</taxon>
        <taxon>core chlorophytes</taxon>
        <taxon>Chlorophyceae</taxon>
        <taxon>CS clade</taxon>
        <taxon>Sphaeropleales</taxon>
        <taxon>Scenedesmaceae</taxon>
        <taxon>Tetradesmus</taxon>
    </lineage>
</organism>
<dbReference type="InterPro" id="IPR050117">
    <property type="entry name" value="MAPK"/>
</dbReference>
<keyword evidence="1" id="KW-0808">Transferase</keyword>
<dbReference type="InterPro" id="IPR011009">
    <property type="entry name" value="Kinase-like_dom_sf"/>
</dbReference>
<dbReference type="Gene3D" id="3.30.200.20">
    <property type="entry name" value="Phosphorylase Kinase, domain 1"/>
    <property type="match status" value="1"/>
</dbReference>
<reference evidence="8 9" key="1">
    <citation type="submission" date="2023-05" db="EMBL/GenBank/DDBJ databases">
        <title>A 100% complete, gapless, phased diploid assembly of the Scenedesmus obliquus UTEX 3031 genome.</title>
        <authorList>
            <person name="Biondi T.C."/>
            <person name="Hanschen E.R."/>
            <person name="Kwon T."/>
            <person name="Eng W."/>
            <person name="Kruse C.P.S."/>
            <person name="Koehler S.I."/>
            <person name="Kunde Y."/>
            <person name="Gleasner C.D."/>
            <person name="You Mak K.T."/>
            <person name="Polle J."/>
            <person name="Hovde B.T."/>
            <person name="Starkenburg S.R."/>
        </authorList>
    </citation>
    <scope>NUCLEOTIDE SEQUENCE [LARGE SCALE GENOMIC DNA]</scope>
    <source>
        <strain evidence="8 9">DOE0152z</strain>
    </source>
</reference>
<evidence type="ECO:0000313" key="8">
    <source>
        <dbReference type="EMBL" id="WIA12477.1"/>
    </source>
</evidence>
<keyword evidence="4 5" id="KW-0067">ATP-binding</keyword>
<evidence type="ECO:0000256" key="5">
    <source>
        <dbReference type="PROSITE-ProRule" id="PRU10141"/>
    </source>
</evidence>
<evidence type="ECO:0000256" key="2">
    <source>
        <dbReference type="ARBA" id="ARBA00022741"/>
    </source>
</evidence>
<sequence length="670" mass="72190">MAQHPIQADKHQPGIYYVDGQQWSVGTRYTLLKQLGSGSFSSVVSAKDNDTQELVALKRIPDVLLNSENAKRVLREVCILRRLEHPHIIGLKDVFLKPSSTGRYMYRKGALVPTSLDLYLALEFCDQGDLYHMRGQLSESEVRAIMLQLLTAVQYLHRNGVWHRDIKSANILMTYTNGVRHVKLADLGSASDSFCAEAGNASPSEIYARPVAGGGGGFKAPLTRMVCTPCYRAPEVVMSRGGYTKAIDMWGCGCVLGELLQRVAWIGKATTPQLQVGPVFAIHGMPVTPVEGEHFAGPGNSVTRTELSALFAVIGTPSWRCIEGVDNPAWRRYLRKMPPRAPSLFRRFGSAGEVAVDLLARLLSFDPARRCSCEEAMAHEYFEDLLPAMTASGAAAVAAAAAAADAAQQLLDASMDCDDSKPRPPAAADMRPVSILKRARSVSGDSPMGSAITAAAGEGSFAVTRSGQHYYELDDPAAALAALEHDMAALMMSLDKPADVAPGGPTPQAPQPLRELLEREVADHKGHLERRRAAAAASYSDSPGSRSPVKPMSPLLLGASAKRIGPGGLTGVGSNGSIARQWQHLQPDPGPSVDASKIGMQRVPHHADAEQARLEPEQHLRAGRHGEWMPDTLQAGTRRGDVWGVSLVPSGYSEEAHPELAAIIRSQHKR</sequence>
<dbReference type="Gene3D" id="1.10.510.10">
    <property type="entry name" value="Transferase(Phosphotransferase) domain 1"/>
    <property type="match status" value="1"/>
</dbReference>